<proteinExistence type="inferred from homology"/>
<comment type="similarity">
    <text evidence="4">Belongs to the SctE/SipB/YopB family.</text>
</comment>
<dbReference type="Pfam" id="PF04888">
    <property type="entry name" value="SseC"/>
    <property type="match status" value="1"/>
</dbReference>
<evidence type="ECO:0000256" key="5">
    <source>
        <dbReference type="SAM" id="Coils"/>
    </source>
</evidence>
<evidence type="ECO:0000256" key="2">
    <source>
        <dbReference type="ARBA" id="ARBA00022870"/>
    </source>
</evidence>
<evidence type="ECO:0000256" key="1">
    <source>
        <dbReference type="ARBA" id="ARBA00004551"/>
    </source>
</evidence>
<evidence type="ECO:0000259" key="7">
    <source>
        <dbReference type="Pfam" id="PF04888"/>
    </source>
</evidence>
<keyword evidence="6" id="KW-0812">Transmembrane</keyword>
<evidence type="ECO:0000313" key="8">
    <source>
        <dbReference type="EMBL" id="VVE36802.1"/>
    </source>
</evidence>
<dbReference type="EMBL" id="CABPSM010000013">
    <property type="protein sequence ID" value="VVE36802.1"/>
    <property type="molecule type" value="Genomic_DNA"/>
</dbReference>
<keyword evidence="2" id="KW-1043">Host membrane</keyword>
<keyword evidence="9" id="KW-1185">Reference proteome</keyword>
<feature type="transmembrane region" description="Helical" evidence="6">
    <location>
        <begin position="342"/>
        <end position="373"/>
    </location>
</feature>
<feature type="coiled-coil region" evidence="5">
    <location>
        <begin position="134"/>
        <end position="189"/>
    </location>
</feature>
<dbReference type="Gene3D" id="1.20.120.330">
    <property type="entry name" value="Nucleotidyltransferases domain 2"/>
    <property type="match status" value="2"/>
</dbReference>
<feature type="coiled-coil region" evidence="5">
    <location>
        <begin position="296"/>
        <end position="334"/>
    </location>
</feature>
<dbReference type="Proteomes" id="UP000343317">
    <property type="component" value="Unassembled WGS sequence"/>
</dbReference>
<keyword evidence="5" id="KW-0175">Coiled coil</keyword>
<evidence type="ECO:0000256" key="6">
    <source>
        <dbReference type="SAM" id="Phobius"/>
    </source>
</evidence>
<accession>A0A5E4XL10</accession>
<gene>
    <name evidence="8" type="primary">sipB</name>
    <name evidence="8" type="ORF">PHO31112_03928</name>
</gene>
<dbReference type="AlphaFoldDB" id="A0A5E4XL10"/>
<protein>
    <submittedName>
        <fullName evidence="8">Cell invasion protein SipB</fullName>
    </submittedName>
</protein>
<sequence>MTTAPLDNVYQRHPLREAVGVLGKLSPSEQEAVLSAAQRAFLREMSKRASSPDAAERLGGAPRLVEPRYEVALSGAEGGMGGAKEAATPGRSGVATLTEVLAVLESTATSDSVNQLKLNARMWNELSAAIKNTLEQLSLEAAAANNVAHEATQAASQAAGNVAQAVQAEKMADKALDEARRALADAQRRGASAADIQKCRSAVDDAQAVANAAKFHTMTERAAAAAAADDAATKAHRAVEAESKANSAVQDAMRQLGPGSPVVRQAERERFGGEAELTRILGELSALMSKGSVLELETQQKLFTEMQARRQEAMRKKSDEYQAQVRKAEEMQKTMGCIGKTLGWVITAMGVAAAVFTGGASLALVAVGLALVIGDQVVKAATGFSIIDKLMQPVMAILKPLMSLVSDAIASVLEAFGVNSDTAQFVGSIIGAVITGVALVAAAVLGVTLVRAVAQRVADVMASHLTRTLDSTMVKTLMEAIENSGLKSLAARAEVLMGRLGKAVGIETEAGTLLVANRIERASIALNMGNQVSQAVGDVVIGMEEKRAMNLMAEIKRALCDSRLIGDLLRQAVETFAAQNQVLTQLMQEMSNSMAAQVSAGEQVLRNARAV</sequence>
<feature type="domain" description="Translocator protein BipB-like C-terminal" evidence="7">
    <location>
        <begin position="282"/>
        <end position="607"/>
    </location>
</feature>
<comment type="subcellular location">
    <subcellularLocation>
        <location evidence="1">Host membrane</location>
    </subcellularLocation>
</comment>
<evidence type="ECO:0000256" key="3">
    <source>
        <dbReference type="ARBA" id="ARBA00023026"/>
    </source>
</evidence>
<keyword evidence="6" id="KW-0472">Membrane</keyword>
<name>A0A5E4XL10_9BURK</name>
<keyword evidence="3" id="KW-0843">Virulence</keyword>
<keyword evidence="6" id="KW-1133">Transmembrane helix</keyword>
<evidence type="ECO:0000256" key="4">
    <source>
        <dbReference type="ARBA" id="ARBA00035640"/>
    </source>
</evidence>
<evidence type="ECO:0000313" key="9">
    <source>
        <dbReference type="Proteomes" id="UP000343317"/>
    </source>
</evidence>
<feature type="transmembrane region" description="Helical" evidence="6">
    <location>
        <begin position="394"/>
        <end position="413"/>
    </location>
</feature>
<feature type="transmembrane region" description="Helical" evidence="6">
    <location>
        <begin position="425"/>
        <end position="450"/>
    </location>
</feature>
<dbReference type="InterPro" id="IPR006972">
    <property type="entry name" value="BipB-like_C"/>
</dbReference>
<organism evidence="8 9">
    <name type="scientific">Pandoraea horticolens</name>
    <dbReference type="NCBI Taxonomy" id="2508298"/>
    <lineage>
        <taxon>Bacteria</taxon>
        <taxon>Pseudomonadati</taxon>
        <taxon>Pseudomonadota</taxon>
        <taxon>Betaproteobacteria</taxon>
        <taxon>Burkholderiales</taxon>
        <taxon>Burkholderiaceae</taxon>
        <taxon>Pandoraea</taxon>
    </lineage>
</organism>
<reference evidence="8 9" key="1">
    <citation type="submission" date="2019-08" db="EMBL/GenBank/DDBJ databases">
        <authorList>
            <person name="Peeters C."/>
        </authorList>
    </citation>
    <scope>NUCLEOTIDE SEQUENCE [LARGE SCALE GENOMIC DNA]</scope>
    <source>
        <strain evidence="8 9">LMG 31112</strain>
    </source>
</reference>
<dbReference type="GO" id="GO:0033644">
    <property type="term" value="C:host cell membrane"/>
    <property type="evidence" value="ECO:0007669"/>
    <property type="project" value="UniProtKB-SubCell"/>
</dbReference>